<dbReference type="InterPro" id="IPR013968">
    <property type="entry name" value="PKS_KR"/>
</dbReference>
<dbReference type="Pfam" id="PF14765">
    <property type="entry name" value="PS-DH"/>
    <property type="match status" value="1"/>
</dbReference>
<name>A0A367E748_9ACTN</name>
<reference evidence="6 7" key="1">
    <citation type="submission" date="2018-06" db="EMBL/GenBank/DDBJ databases">
        <title>Streptomyces reniochalinae sp. nov. and Streptomyces diacarnus sp. nov. from marine sponges.</title>
        <authorList>
            <person name="Li L."/>
        </authorList>
    </citation>
    <scope>NUCLEOTIDE SEQUENCE [LARGE SCALE GENOMIC DNA]</scope>
    <source>
        <strain evidence="6 7">LHW50302</strain>
    </source>
</reference>
<dbReference type="Pfam" id="PF00698">
    <property type="entry name" value="Acyl_transf_1"/>
    <property type="match status" value="1"/>
</dbReference>
<dbReference type="GO" id="GO:0004312">
    <property type="term" value="F:fatty acid synthase activity"/>
    <property type="evidence" value="ECO:0007669"/>
    <property type="project" value="TreeGrafter"/>
</dbReference>
<evidence type="ECO:0000256" key="2">
    <source>
        <dbReference type="ARBA" id="ARBA00022679"/>
    </source>
</evidence>
<dbReference type="PANTHER" id="PTHR43775:SF51">
    <property type="entry name" value="INACTIVE PHENOLPHTHIOCEROL SYNTHESIS POLYKETIDE SYNTHASE TYPE I PKS1-RELATED"/>
    <property type="match status" value="1"/>
</dbReference>
<dbReference type="InterPro" id="IPR014043">
    <property type="entry name" value="Acyl_transferase_dom"/>
</dbReference>
<evidence type="ECO:0000259" key="5">
    <source>
        <dbReference type="PROSITE" id="PS52019"/>
    </source>
</evidence>
<dbReference type="Proteomes" id="UP000253507">
    <property type="component" value="Unassembled WGS sequence"/>
</dbReference>
<dbReference type="InterPro" id="IPR001227">
    <property type="entry name" value="Ac_transferase_dom_sf"/>
</dbReference>
<keyword evidence="3" id="KW-0511">Multifunctional enzyme</keyword>
<dbReference type="InterPro" id="IPR050091">
    <property type="entry name" value="PKS_NRPS_Biosynth_Enz"/>
</dbReference>
<dbReference type="Gene3D" id="3.40.366.10">
    <property type="entry name" value="Malonyl-Coenzyme A Acyl Carrier Protein, domain 2"/>
    <property type="match status" value="1"/>
</dbReference>
<dbReference type="Gene3D" id="3.30.70.3290">
    <property type="match status" value="1"/>
</dbReference>
<evidence type="ECO:0000256" key="4">
    <source>
        <dbReference type="PROSITE-ProRule" id="PRU01363"/>
    </source>
</evidence>
<comment type="pathway">
    <text evidence="1">Antibiotic biosynthesis.</text>
</comment>
<organism evidence="6 7">
    <name type="scientific">Streptomyces reniochalinae</name>
    <dbReference type="NCBI Taxonomy" id="2250578"/>
    <lineage>
        <taxon>Bacteria</taxon>
        <taxon>Bacillati</taxon>
        <taxon>Actinomycetota</taxon>
        <taxon>Actinomycetes</taxon>
        <taxon>Kitasatosporales</taxon>
        <taxon>Streptomycetaceae</taxon>
        <taxon>Streptomyces</taxon>
    </lineage>
</organism>
<dbReference type="InterPro" id="IPR049552">
    <property type="entry name" value="PKS_DH_N"/>
</dbReference>
<evidence type="ECO:0000313" key="7">
    <source>
        <dbReference type="Proteomes" id="UP000253507"/>
    </source>
</evidence>
<sequence>ARRLRVSHAFHSPLMDPMLEEFAAVAATLSYHEPVLPIVSTVTGQLVVEGQLTDPGYWVDQVRRAVRFADGVTAADASVFVEIGPDGVLAGLAQQSLDEAAVVVPAVRKDRGEAQAFIEALGRLHSSGVTIDWTSHFGHIPPVELPTYAFQHQRFWITPPTIGEDAGAAGLGAIEHAILTGTTELPDTDTLLLTGRISLATHRWLADHDVLGTVMVPGTAFVEMALRAAEQAGCERVDELTLESPLVLLPGQTTRIHVLVHAADGDDRRRALTVYSRDTDDQPWTRHATGTIASRSSRPAPIDVWPPADATPIDLGDSYGDMLARGYAYGPAFRGLRAAWRSGNEIYAEVELPDQEHSNVEGFGIHPALLDAALHATVLGDFVSDAEDGQPWLPFAWSGVDLFASGATSLRVRIGSAGQSNAIAVTVADPAGEVVARAETLSLRPVSTDQLASAGAKDDPLFRLEWTEAGRAEEGRALEGMGLVGEGLPPAGGVACHASLGALADSGSVPECVVLTVAESGGEVPEATRRVAETVLGQVQAFLADDRFAESRLVVVTRSAVVVEPGEEFAPASAPVWGLVRAAQAEHADRFVLVDVDGASASVGVVAGALASGEPEVAVRSGRVLVPRLVRVAAAAHEVPEVDPAGTVLITGGTGGLGALVARHLVTERGVRHLLLVSRSGSDAPGAAELSAELVAAGALVDVRACDVTDRGA</sequence>
<feature type="non-terminal residue" evidence="6">
    <location>
        <position position="1"/>
    </location>
</feature>
<proteinExistence type="predicted"/>
<dbReference type="InterPro" id="IPR049551">
    <property type="entry name" value="PKS_DH_C"/>
</dbReference>
<evidence type="ECO:0000313" key="6">
    <source>
        <dbReference type="EMBL" id="RCG13227.1"/>
    </source>
</evidence>
<dbReference type="PANTHER" id="PTHR43775">
    <property type="entry name" value="FATTY ACID SYNTHASE"/>
    <property type="match status" value="1"/>
</dbReference>
<feature type="active site" description="Proton acceptor; for dehydratase activity" evidence="4">
    <location>
        <position position="208"/>
    </location>
</feature>
<gene>
    <name evidence="6" type="ORF">DQ392_33920</name>
</gene>
<dbReference type="InterPro" id="IPR016035">
    <property type="entry name" value="Acyl_Trfase/lysoPLipase"/>
</dbReference>
<dbReference type="Pfam" id="PF08659">
    <property type="entry name" value="KR"/>
    <property type="match status" value="1"/>
</dbReference>
<evidence type="ECO:0000256" key="1">
    <source>
        <dbReference type="ARBA" id="ARBA00004792"/>
    </source>
</evidence>
<keyword evidence="2" id="KW-0808">Transferase</keyword>
<dbReference type="Gene3D" id="3.40.50.11460">
    <property type="match status" value="1"/>
</dbReference>
<dbReference type="InterPro" id="IPR036291">
    <property type="entry name" value="NAD(P)-bd_dom_sf"/>
</dbReference>
<feature type="non-terminal residue" evidence="6">
    <location>
        <position position="713"/>
    </location>
</feature>
<dbReference type="InterPro" id="IPR020807">
    <property type="entry name" value="PKS_DH"/>
</dbReference>
<dbReference type="SUPFAM" id="SSF51735">
    <property type="entry name" value="NAD(P)-binding Rossmann-fold domains"/>
    <property type="match status" value="2"/>
</dbReference>
<dbReference type="InterPro" id="IPR042104">
    <property type="entry name" value="PKS_dehydratase_sf"/>
</dbReference>
<feature type="active site" description="Proton donor; for dehydratase activity" evidence="4">
    <location>
        <position position="371"/>
    </location>
</feature>
<dbReference type="Gene3D" id="3.40.50.720">
    <property type="entry name" value="NAD(P)-binding Rossmann-like Domain"/>
    <property type="match status" value="1"/>
</dbReference>
<dbReference type="GO" id="GO:0006633">
    <property type="term" value="P:fatty acid biosynthetic process"/>
    <property type="evidence" value="ECO:0007669"/>
    <property type="project" value="TreeGrafter"/>
</dbReference>
<dbReference type="InterPro" id="IPR049900">
    <property type="entry name" value="PKS_mFAS_DH"/>
</dbReference>
<dbReference type="AlphaFoldDB" id="A0A367E748"/>
<dbReference type="SMART" id="SM00827">
    <property type="entry name" value="PKS_AT"/>
    <property type="match status" value="1"/>
</dbReference>
<accession>A0A367E748</accession>
<dbReference type="EMBL" id="QOIM01000070">
    <property type="protein sequence ID" value="RCG13227.1"/>
    <property type="molecule type" value="Genomic_DNA"/>
</dbReference>
<evidence type="ECO:0000256" key="3">
    <source>
        <dbReference type="ARBA" id="ARBA00023268"/>
    </source>
</evidence>
<keyword evidence="7" id="KW-1185">Reference proteome</keyword>
<dbReference type="OrthoDB" id="3390542at2"/>
<dbReference type="Pfam" id="PF21089">
    <property type="entry name" value="PKS_DH_N"/>
    <property type="match status" value="1"/>
</dbReference>
<dbReference type="Gene3D" id="3.10.129.110">
    <property type="entry name" value="Polyketide synthase dehydratase"/>
    <property type="match status" value="1"/>
</dbReference>
<comment type="caution">
    <text evidence="6">The sequence shown here is derived from an EMBL/GenBank/DDBJ whole genome shotgun (WGS) entry which is preliminary data.</text>
</comment>
<dbReference type="SUPFAM" id="SSF52151">
    <property type="entry name" value="FabD/lysophospholipase-like"/>
    <property type="match status" value="1"/>
</dbReference>
<dbReference type="InterPro" id="IPR055123">
    <property type="entry name" value="SpnB-like_Rossmann"/>
</dbReference>
<dbReference type="SMART" id="SM00826">
    <property type="entry name" value="PKS_DH"/>
    <property type="match status" value="1"/>
</dbReference>
<dbReference type="PROSITE" id="PS52019">
    <property type="entry name" value="PKS_MFAS_DH"/>
    <property type="match status" value="1"/>
</dbReference>
<feature type="region of interest" description="C-terminal hotdog fold" evidence="4">
    <location>
        <begin position="310"/>
        <end position="452"/>
    </location>
</feature>
<feature type="domain" description="PKS/mFAS DH" evidence="5">
    <location>
        <begin position="176"/>
        <end position="452"/>
    </location>
</feature>
<feature type="region of interest" description="N-terminal hotdog fold" evidence="4">
    <location>
        <begin position="176"/>
        <end position="299"/>
    </location>
</feature>
<dbReference type="Pfam" id="PF22953">
    <property type="entry name" value="SpnB_Rossmann"/>
    <property type="match status" value="1"/>
</dbReference>
<protein>
    <submittedName>
        <fullName evidence="6">KR domain-containing protein</fullName>
    </submittedName>
</protein>